<proteinExistence type="predicted"/>
<evidence type="ECO:0000313" key="1">
    <source>
        <dbReference type="EMBL" id="PIX88152.1"/>
    </source>
</evidence>
<evidence type="ECO:0000313" key="2">
    <source>
        <dbReference type="Proteomes" id="UP000230064"/>
    </source>
</evidence>
<name>A0A2M7MF21_9BACT</name>
<gene>
    <name evidence="1" type="ORF">COZ30_01715</name>
</gene>
<comment type="caution">
    <text evidence="1">The sequence shown here is derived from an EMBL/GenBank/DDBJ whole genome shotgun (WGS) entry which is preliminary data.</text>
</comment>
<organism evidence="1 2">
    <name type="scientific">Candidatus Nealsonbacteria bacterium CG_4_10_14_3_um_filter_36_16</name>
    <dbReference type="NCBI Taxonomy" id="1974685"/>
    <lineage>
        <taxon>Bacteria</taxon>
        <taxon>Candidatus Nealsoniibacteriota</taxon>
    </lineage>
</organism>
<reference evidence="2" key="1">
    <citation type="submission" date="2017-09" db="EMBL/GenBank/DDBJ databases">
        <title>Depth-based differentiation of microbial function through sediment-hosted aquifers and enrichment of novel symbionts in the deep terrestrial subsurface.</title>
        <authorList>
            <person name="Probst A.J."/>
            <person name="Ladd B."/>
            <person name="Jarett J.K."/>
            <person name="Geller-Mcgrath D.E."/>
            <person name="Sieber C.M.K."/>
            <person name="Emerson J.B."/>
            <person name="Anantharaman K."/>
            <person name="Thomas B.C."/>
            <person name="Malmstrom R."/>
            <person name="Stieglmeier M."/>
            <person name="Klingl A."/>
            <person name="Woyke T."/>
            <person name="Ryan C.M."/>
            <person name="Banfield J.F."/>
        </authorList>
    </citation>
    <scope>NUCLEOTIDE SEQUENCE [LARGE SCALE GENOMIC DNA]</scope>
</reference>
<protein>
    <submittedName>
        <fullName evidence="1">Uncharacterized protein</fullName>
    </submittedName>
</protein>
<dbReference type="AlphaFoldDB" id="A0A2M7MF21"/>
<dbReference type="Proteomes" id="UP000230064">
    <property type="component" value="Unassembled WGS sequence"/>
</dbReference>
<sequence length="83" mass="10047">MVSFDYQLDFHLNRWYSTILIDPVRSFGQKKFEKFFLPWDSLDKKQNNIFADYIVIIFKDRLLTGLTFFSIFAKLKFEHSVLN</sequence>
<accession>A0A2M7MF21</accession>
<dbReference type="EMBL" id="PFJR01000039">
    <property type="protein sequence ID" value="PIX88152.1"/>
    <property type="molecule type" value="Genomic_DNA"/>
</dbReference>